<keyword evidence="2" id="KW-0235">DNA replication</keyword>
<comment type="similarity">
    <text evidence="1">Belongs to the Gram-positive plasmids replication protein type 1 family.</text>
</comment>
<evidence type="ECO:0000256" key="1">
    <source>
        <dbReference type="ARBA" id="ARBA00008909"/>
    </source>
</evidence>
<sequence length="398" mass="44385">MNLALTSGASEAAPLVNRKVTTQTQSDDQSNSKEADPRIIRRWKIRRLSQRVLCGALPETEWPRIVRCGWSMNALVALLGSKGKTSWSGIEHCNSIWCCPLCSARIREGRRSEIQEGFEASKNLGWKAYFVTFTVPHSISTSLGSSLGGLREAYKKMRRYSSLKSFFSKVEGVITSTEIQVGSSGFHPHRHCIFFTSSEIGEEEVSSLKSAWAKAVVKEGLAKPNESVGVVVKEATTAGISNYLSKVQENKVSLEMTRSDLKQGRVNGKTEWHCSPFDLLDSEVELPISVEQRYKLWLEYYEGSKGVSAIRWSRGLKKKLGVGEVADEELGALSPNEVEAELRWLKEEYRQLFKKQPFALAQAQALFKVGKYEEAQKVAGGELLLNNEPLAKRNATTD</sequence>
<dbReference type="RefSeq" id="WP_129854139.1">
    <property type="nucleotide sequence ID" value="NZ_RYUQ01000012.1"/>
</dbReference>
<gene>
    <name evidence="4" type="ORF">PG2032B_1709</name>
</gene>
<dbReference type="GO" id="GO:0006260">
    <property type="term" value="P:DNA replication"/>
    <property type="evidence" value="ECO:0007669"/>
    <property type="project" value="UniProtKB-KW"/>
</dbReference>
<feature type="compositionally biased region" description="Polar residues" evidence="3">
    <location>
        <begin position="19"/>
        <end position="29"/>
    </location>
</feature>
<reference evidence="4 5" key="1">
    <citation type="submission" date="2018-12" db="EMBL/GenBank/DDBJ databases">
        <title>Unveiling genomic diversity among members of the Bifidobacterium pseudolongum species, a widely distributed gut commensal of the animal kingdom.</title>
        <authorList>
            <person name="Lugli G.A."/>
            <person name="Duranti S."/>
            <person name="Albert K."/>
            <person name="Mancabelli L."/>
            <person name="Napoli S."/>
            <person name="Viappiani A."/>
            <person name="Anzalone R."/>
            <person name="Longhi G."/>
            <person name="Milani C."/>
            <person name="Turroni F."/>
            <person name="Alessandri G."/>
            <person name="Sela D.A."/>
            <person name="Van Sinderen D."/>
            <person name="Ventura M."/>
        </authorList>
    </citation>
    <scope>NUCLEOTIDE SEQUENCE [LARGE SCALE GENOMIC DNA]</scope>
    <source>
        <strain evidence="4 5">2032B</strain>
    </source>
</reference>
<feature type="region of interest" description="Disordered" evidence="3">
    <location>
        <begin position="16"/>
        <end position="35"/>
    </location>
</feature>
<evidence type="ECO:0000256" key="3">
    <source>
        <dbReference type="SAM" id="MobiDB-lite"/>
    </source>
</evidence>
<comment type="caution">
    <text evidence="4">The sequence shown here is derived from an EMBL/GenBank/DDBJ whole genome shotgun (WGS) entry which is preliminary data.</text>
</comment>
<dbReference type="Pfam" id="PF01446">
    <property type="entry name" value="Rep_1"/>
    <property type="match status" value="1"/>
</dbReference>
<organism evidence="4 5">
    <name type="scientific">Bifidobacterium pseudolongum subsp. globosum</name>
    <dbReference type="NCBI Taxonomy" id="1690"/>
    <lineage>
        <taxon>Bacteria</taxon>
        <taxon>Bacillati</taxon>
        <taxon>Actinomycetota</taxon>
        <taxon>Actinomycetes</taxon>
        <taxon>Bifidobacteriales</taxon>
        <taxon>Bifidobacteriaceae</taxon>
        <taxon>Bifidobacterium</taxon>
    </lineage>
</organism>
<name>A0A4Q5ACJ1_9BIFI</name>
<evidence type="ECO:0000313" key="5">
    <source>
        <dbReference type="Proteomes" id="UP000292535"/>
    </source>
</evidence>
<dbReference type="AlphaFoldDB" id="A0A4Q5ACJ1"/>
<evidence type="ECO:0000313" key="4">
    <source>
        <dbReference type="EMBL" id="RYQ23576.1"/>
    </source>
</evidence>
<evidence type="ECO:0000256" key="2">
    <source>
        <dbReference type="ARBA" id="ARBA00022705"/>
    </source>
</evidence>
<dbReference type="InterPro" id="IPR000989">
    <property type="entry name" value="Rep"/>
</dbReference>
<dbReference type="GO" id="GO:0003677">
    <property type="term" value="F:DNA binding"/>
    <property type="evidence" value="ECO:0007669"/>
    <property type="project" value="InterPro"/>
</dbReference>
<dbReference type="Proteomes" id="UP000292535">
    <property type="component" value="Unassembled WGS sequence"/>
</dbReference>
<dbReference type="EMBL" id="RYUQ01000012">
    <property type="protein sequence ID" value="RYQ23576.1"/>
    <property type="molecule type" value="Genomic_DNA"/>
</dbReference>
<accession>A0A4Q5ACJ1</accession>
<protein>
    <submittedName>
        <fullName evidence="4">Plasmid replication initiation protein RepA</fullName>
    </submittedName>
</protein>
<proteinExistence type="inferred from homology"/>